<keyword evidence="11" id="KW-0808">Transferase</keyword>
<dbReference type="SUPFAM" id="SSF54862">
    <property type="entry name" value="4Fe-4S ferredoxins"/>
    <property type="match status" value="1"/>
</dbReference>
<feature type="domain" description="4Fe-4S ferredoxin-type" evidence="10">
    <location>
        <begin position="969"/>
        <end position="998"/>
    </location>
</feature>
<dbReference type="RefSeq" id="WP_047811622.1">
    <property type="nucleotide sequence ID" value="NZ_LDZY01000016.1"/>
</dbReference>
<dbReference type="PANTHER" id="PTHR43498">
    <property type="entry name" value="FERREDOXIN:COB-COM HETERODISULFIDE REDUCTASE SUBUNIT A"/>
    <property type="match status" value="1"/>
</dbReference>
<organism evidence="11 12">
    <name type="scientific">Desulfosporosinus acididurans</name>
    <dbReference type="NCBI Taxonomy" id="476652"/>
    <lineage>
        <taxon>Bacteria</taxon>
        <taxon>Bacillati</taxon>
        <taxon>Bacillota</taxon>
        <taxon>Clostridia</taxon>
        <taxon>Eubacteriales</taxon>
        <taxon>Desulfitobacteriaceae</taxon>
        <taxon>Desulfosporosinus</taxon>
    </lineage>
</organism>
<evidence type="ECO:0000256" key="2">
    <source>
        <dbReference type="ARBA" id="ARBA00006561"/>
    </source>
</evidence>
<keyword evidence="11" id="KW-0489">Methyltransferase</keyword>
<protein>
    <submittedName>
        <fullName evidence="11">tRNA 5-methylaminomethyl-2-thiouridine biosynthesis bifunctional protein MnmC</fullName>
        <ecNumber evidence="11">2.1.1.61</ecNumber>
    </submittedName>
</protein>
<dbReference type="InterPro" id="IPR036188">
    <property type="entry name" value="FAD/NAD-bd_sf"/>
</dbReference>
<evidence type="ECO:0000256" key="9">
    <source>
        <dbReference type="ARBA" id="ARBA00023014"/>
    </source>
</evidence>
<keyword evidence="7" id="KW-0560">Oxidoreductase</keyword>
<reference evidence="11 12" key="1">
    <citation type="submission" date="2015-06" db="EMBL/GenBank/DDBJ databases">
        <title>Draft genome of the moderately acidophilic sulfate reducer Candidatus Desulfosporosinus acididurans strain M1.</title>
        <authorList>
            <person name="Poehlein A."/>
            <person name="Petzsch P."/>
            <person name="Johnson B.D."/>
            <person name="Schloemann M."/>
            <person name="Daniel R."/>
            <person name="Muehling M."/>
        </authorList>
    </citation>
    <scope>NUCLEOTIDE SEQUENCE [LARGE SCALE GENOMIC DNA]</scope>
    <source>
        <strain evidence="11 12">M1</strain>
    </source>
</reference>
<dbReference type="GO" id="GO:0051539">
    <property type="term" value="F:4 iron, 4 sulfur cluster binding"/>
    <property type="evidence" value="ECO:0007669"/>
    <property type="project" value="UniProtKB-KW"/>
</dbReference>
<name>A0A0J1FLH3_9FIRM</name>
<evidence type="ECO:0000313" key="11">
    <source>
        <dbReference type="EMBL" id="KLU64212.1"/>
    </source>
</evidence>
<dbReference type="EC" id="2.1.1.61" evidence="11"/>
<keyword evidence="3" id="KW-0004">4Fe-4S</keyword>
<dbReference type="PROSITE" id="PS51379">
    <property type="entry name" value="4FE4S_FER_2"/>
    <property type="match status" value="3"/>
</dbReference>
<keyword evidence="5" id="KW-0479">Metal-binding</keyword>
<proteinExistence type="inferred from homology"/>
<dbReference type="InterPro" id="IPR017896">
    <property type="entry name" value="4Fe4S_Fe-S-bd"/>
</dbReference>
<dbReference type="InterPro" id="IPR017900">
    <property type="entry name" value="4Fe4S_Fe_S_CS"/>
</dbReference>
<dbReference type="Pfam" id="PF00037">
    <property type="entry name" value="Fer4"/>
    <property type="match status" value="1"/>
</dbReference>
<feature type="domain" description="4Fe-4S ferredoxin-type" evidence="10">
    <location>
        <begin position="938"/>
        <end position="967"/>
    </location>
</feature>
<dbReference type="PANTHER" id="PTHR43498:SF1">
    <property type="entry name" value="COB--COM HETERODISULFIDE REDUCTASE IRON-SULFUR SUBUNIT A"/>
    <property type="match status" value="1"/>
</dbReference>
<dbReference type="AlphaFoldDB" id="A0A0J1FLH3"/>
<dbReference type="InterPro" id="IPR039650">
    <property type="entry name" value="HdrA-like"/>
</dbReference>
<keyword evidence="8" id="KW-0408">Iron</keyword>
<gene>
    <name evidence="11" type="primary">mnmC</name>
    <name evidence="11" type="ORF">DEAC_c38450</name>
</gene>
<sequence>MSQNKVGAVMIVGAGIAGIQSALDLAESGYLVHLVEESSAIGGTMPMLDKTFPTNDCSMCILSPKLVECGRHLNIRIYTNSQVIKTEGEAGNFKVTIKQQPRFVDIDKCTGCGSCAEVCPVKVDDEFNQGIGKRKAIYKQYSQAFPNAYAIDPQKCLYQTMGKAKGKDICKKCLKACQAGAINHDMEVKEIEIEVGSMILNPGFKVFDAASLEYYGYGKIKSVLTSLEFERLLSASGPFDGHLVRPFDQKEPQKIAWIQCVGSRNAKINKNYCSGVCCMYAIKEAVIAKEHSHIPVDTTIFFMDMRTPGKDFEKYYNNAKNNQGVRFIRSRIYEVTEAEDGSGDSVIRYSNEDGQISTEQFDLVVLSVGLEPGESSKALAETLDLKVNKFGFAELEPLTGVNTSREGIFAAGAFSGPRDIPETVMQASAAAGAASALLSQERGTLVSEKEYPAEKEVAGDVIRTGVFICHCGVNIGSVVNVPEVVEYAKTLPTVVMATEKIYACSQDAQASMKELIEEYKLNRIVVSSCSPRTHEPLFQETLKEAGLNAHLFDMANIRDQCSWVHMNEPEKATEKAKDLTRLAIVRASMQQPVQPVFMEMNHDALVVGGGVAGMTSALSLADQGFVVHLVEKAPELGGIAKRFSTGFRGEDIKAFLAELVGRVSSHPKITLHVGKEIKDVGGFLGNFTTTLNDGEQLRHGVAVIAIGGQEYQPKEYLYGQDSRVMTQIQMDEALVRHDDLVAKAQNFVFIQCVGSRCEENPYCSRTCCTKSVKLALKVKAKNPSANVFVLYRDMRTYSYFEEDYELARRSGILFVRYSENDKPVVSKEGETLVVTVKDHVLDRPIEIEADVICLAAAIKAPEDGKKLSKWFKVPLNNEGFFLEAHMKLRPVDFSTDGVFMAGIAHSPKNMEEVISQAKAAAGRAGVALSKEQVESAGLTAYVNKRKCTACGTCEAVCSAKAVSVDLENRVAVVNDALCKGCGACASSCRCGAINLRGCTNEQIVEMLNFF</sequence>
<dbReference type="Proteomes" id="UP000036356">
    <property type="component" value="Unassembled WGS sequence"/>
</dbReference>
<dbReference type="PATRIC" id="fig|476652.3.peg.4069"/>
<comment type="caution">
    <text evidence="11">The sequence shown here is derived from an EMBL/GenBank/DDBJ whole genome shotgun (WGS) entry which is preliminary data.</text>
</comment>
<keyword evidence="9" id="KW-0411">Iron-sulfur</keyword>
<evidence type="ECO:0000256" key="4">
    <source>
        <dbReference type="ARBA" id="ARBA00022630"/>
    </source>
</evidence>
<feature type="domain" description="4Fe-4S ferredoxin-type" evidence="10">
    <location>
        <begin position="99"/>
        <end position="130"/>
    </location>
</feature>
<dbReference type="PROSITE" id="PS00198">
    <property type="entry name" value="4FE4S_FER_1"/>
    <property type="match status" value="1"/>
</dbReference>
<comment type="cofactor">
    <cofactor evidence="1">
        <name>FAD</name>
        <dbReference type="ChEBI" id="CHEBI:57692"/>
    </cofactor>
</comment>
<dbReference type="GO" id="GO:0004808">
    <property type="term" value="F:tRNA (5-methylaminomethyl-2-thiouridylate)(34)-methyltransferase activity"/>
    <property type="evidence" value="ECO:0007669"/>
    <property type="project" value="UniProtKB-EC"/>
</dbReference>
<dbReference type="InterPro" id="IPR003953">
    <property type="entry name" value="FAD-dep_OxRdtase_2_FAD-bd"/>
</dbReference>
<evidence type="ECO:0000256" key="6">
    <source>
        <dbReference type="ARBA" id="ARBA00022827"/>
    </source>
</evidence>
<dbReference type="InterPro" id="IPR023753">
    <property type="entry name" value="FAD/NAD-binding_dom"/>
</dbReference>
<dbReference type="SUPFAM" id="SSF51971">
    <property type="entry name" value="Nucleotide-binding domain"/>
    <property type="match status" value="1"/>
</dbReference>
<evidence type="ECO:0000256" key="8">
    <source>
        <dbReference type="ARBA" id="ARBA00023004"/>
    </source>
</evidence>
<dbReference type="GO" id="GO:0032259">
    <property type="term" value="P:methylation"/>
    <property type="evidence" value="ECO:0007669"/>
    <property type="project" value="UniProtKB-KW"/>
</dbReference>
<evidence type="ECO:0000256" key="7">
    <source>
        <dbReference type="ARBA" id="ARBA00023002"/>
    </source>
</evidence>
<evidence type="ECO:0000256" key="3">
    <source>
        <dbReference type="ARBA" id="ARBA00022485"/>
    </source>
</evidence>
<dbReference type="SUPFAM" id="SSF51905">
    <property type="entry name" value="FAD/NAD(P)-binding domain"/>
    <property type="match status" value="1"/>
</dbReference>
<dbReference type="Gene3D" id="3.40.50.720">
    <property type="entry name" value="NAD(P)-binding Rossmann-like Domain"/>
    <property type="match status" value="1"/>
</dbReference>
<keyword evidence="12" id="KW-1185">Reference proteome</keyword>
<dbReference type="Gene3D" id="3.50.50.60">
    <property type="entry name" value="FAD/NAD(P)-binding domain"/>
    <property type="match status" value="2"/>
</dbReference>
<dbReference type="GO" id="GO:0016491">
    <property type="term" value="F:oxidoreductase activity"/>
    <property type="evidence" value="ECO:0007669"/>
    <property type="project" value="UniProtKB-KW"/>
</dbReference>
<comment type="similarity">
    <text evidence="2">Belongs to the HdrA family.</text>
</comment>
<evidence type="ECO:0000313" key="12">
    <source>
        <dbReference type="Proteomes" id="UP000036356"/>
    </source>
</evidence>
<keyword evidence="4" id="KW-0285">Flavoprotein</keyword>
<dbReference type="Pfam" id="PF07992">
    <property type="entry name" value="Pyr_redox_2"/>
    <property type="match status" value="1"/>
</dbReference>
<evidence type="ECO:0000259" key="10">
    <source>
        <dbReference type="PROSITE" id="PS51379"/>
    </source>
</evidence>
<dbReference type="STRING" id="476652.DEAC_c38450"/>
<evidence type="ECO:0000256" key="5">
    <source>
        <dbReference type="ARBA" id="ARBA00022723"/>
    </source>
</evidence>
<dbReference type="EMBL" id="LDZY01000016">
    <property type="protein sequence ID" value="KLU64212.1"/>
    <property type="molecule type" value="Genomic_DNA"/>
</dbReference>
<keyword evidence="6" id="KW-0274">FAD</keyword>
<evidence type="ECO:0000256" key="1">
    <source>
        <dbReference type="ARBA" id="ARBA00001974"/>
    </source>
</evidence>
<dbReference type="GO" id="GO:0046872">
    <property type="term" value="F:metal ion binding"/>
    <property type="evidence" value="ECO:0007669"/>
    <property type="project" value="UniProtKB-KW"/>
</dbReference>
<dbReference type="Gene3D" id="3.30.70.20">
    <property type="match status" value="2"/>
</dbReference>
<accession>A0A0J1FLH3</accession>
<dbReference type="Pfam" id="PF00890">
    <property type="entry name" value="FAD_binding_2"/>
    <property type="match status" value="1"/>
</dbReference>